<dbReference type="GO" id="GO:0006281">
    <property type="term" value="P:DNA repair"/>
    <property type="evidence" value="ECO:0007669"/>
    <property type="project" value="InterPro"/>
</dbReference>
<proteinExistence type="predicted"/>
<evidence type="ECO:0000313" key="5">
    <source>
        <dbReference type="Proteomes" id="UP000478740"/>
    </source>
</evidence>
<dbReference type="InterPro" id="IPR050356">
    <property type="entry name" value="SulA_CellDiv_inhibitor"/>
</dbReference>
<dbReference type="PANTHER" id="PTHR35369">
    <property type="entry name" value="BLR3025 PROTEIN-RELATED"/>
    <property type="match status" value="1"/>
</dbReference>
<comment type="caution">
    <text evidence="4">The sequence shown here is derived from an EMBL/GenBank/DDBJ whole genome shotgun (WGS) entry which is preliminary data.</text>
</comment>
<feature type="region of interest" description="Disordered" evidence="2">
    <location>
        <begin position="375"/>
        <end position="406"/>
    </location>
</feature>
<accession>A0A6L6J1V7</accession>
<dbReference type="EMBL" id="WMII01000013">
    <property type="protein sequence ID" value="MTH65392.1"/>
    <property type="molecule type" value="Genomic_DNA"/>
</dbReference>
<keyword evidence="1" id="KW-0227">DNA damage</keyword>
<evidence type="ECO:0000259" key="3">
    <source>
        <dbReference type="Pfam" id="PF00817"/>
    </source>
</evidence>
<protein>
    <submittedName>
        <fullName evidence="4">DNA polymerase Y family protein</fullName>
    </submittedName>
</protein>
<feature type="compositionally biased region" description="Low complexity" evidence="2">
    <location>
        <begin position="390"/>
        <end position="401"/>
    </location>
</feature>
<evidence type="ECO:0000313" key="4">
    <source>
        <dbReference type="EMBL" id="MTH65392.1"/>
    </source>
</evidence>
<dbReference type="InterPro" id="IPR043502">
    <property type="entry name" value="DNA/RNA_pol_sf"/>
</dbReference>
<name>A0A6L6J1V7_9RHOB</name>
<dbReference type="SUPFAM" id="SSF56672">
    <property type="entry name" value="DNA/RNA polymerases"/>
    <property type="match status" value="1"/>
</dbReference>
<organism evidence="4 5">
    <name type="scientific">Paracoccus shanxieyensis</name>
    <dbReference type="NCBI Taxonomy" id="2675752"/>
    <lineage>
        <taxon>Bacteria</taxon>
        <taxon>Pseudomonadati</taxon>
        <taxon>Pseudomonadota</taxon>
        <taxon>Alphaproteobacteria</taxon>
        <taxon>Rhodobacterales</taxon>
        <taxon>Paracoccaceae</taxon>
        <taxon>Paracoccus</taxon>
    </lineage>
</organism>
<evidence type="ECO:0000256" key="1">
    <source>
        <dbReference type="ARBA" id="ARBA00022763"/>
    </source>
</evidence>
<dbReference type="RefSeq" id="WP_155045267.1">
    <property type="nucleotide sequence ID" value="NZ_WMIH01000013.1"/>
</dbReference>
<dbReference type="Pfam" id="PF00817">
    <property type="entry name" value="IMS"/>
    <property type="match status" value="1"/>
</dbReference>
<dbReference type="InterPro" id="IPR001126">
    <property type="entry name" value="UmuC"/>
</dbReference>
<gene>
    <name evidence="4" type="ORF">GL284_14050</name>
</gene>
<dbReference type="CDD" id="cd03468">
    <property type="entry name" value="PolY_like"/>
    <property type="match status" value="1"/>
</dbReference>
<dbReference type="AlphaFoldDB" id="A0A6L6J1V7"/>
<evidence type="ECO:0000256" key="2">
    <source>
        <dbReference type="SAM" id="MobiDB-lite"/>
    </source>
</evidence>
<dbReference type="Proteomes" id="UP000478740">
    <property type="component" value="Unassembled WGS sequence"/>
</dbReference>
<sequence length="501" mass="54791">MTGRRIVSIWLPSLAIEHWRKRHGAGWPEDRPIALAAPGPHGAVIHGLNHAAAHAGARLGARVADMRAVCPGLQIRDADLAADAAFLSRLGFWSRRWGPYSTTDGDDGLLIDTTGADHLFGGEPAMLADMQARLQTAGLTAQAAIAPTRGAAWALARFAPGTRCTDPMADLAPLPVAGLRLDATTLLLLRRLGLKTIAQLAAIPRLSLMRRFARADLAQNPLLRLDQVMGHLPEPVDAPDPAPRFIAQARLAEPVMDPTDWLPGLVHDLCAQLAAKAQGCRRLRLSIFRVDGARLDTPLRIATPTHDAAHLLSLFHGRLDHLDPGFGFDLLQLEAEAVEPLPPAQPGFDSDAQGLELARLIDRLTARFGADRLHRPQPVQSHIPERAETPGAPLADAPDPSARADRPLRLLTPPEEIRVLYAVPEGPPAQFVWRRQVMRVARHAGPERIAPEWWRDRPGTRLRDYFRIEDASGLRLWIYREGLGGDGRGGPPRWFLHGIFA</sequence>
<reference evidence="4 5" key="1">
    <citation type="submission" date="2019-11" db="EMBL/GenBank/DDBJ databases">
        <authorList>
            <person name="Dong K."/>
        </authorList>
    </citation>
    <scope>NUCLEOTIDE SEQUENCE [LARGE SCALE GENOMIC DNA]</scope>
    <source>
        <strain evidence="4 5">DK608</strain>
    </source>
</reference>
<keyword evidence="5" id="KW-1185">Reference proteome</keyword>
<dbReference type="PANTHER" id="PTHR35369:SF2">
    <property type="entry name" value="BLR3025 PROTEIN"/>
    <property type="match status" value="1"/>
</dbReference>
<feature type="domain" description="UmuC" evidence="3">
    <location>
        <begin position="30"/>
        <end position="155"/>
    </location>
</feature>